<reference evidence="1" key="1">
    <citation type="submission" date="2016-10" db="EMBL/GenBank/DDBJ databases">
        <title>Sequence of Gallionella enrichment culture.</title>
        <authorList>
            <person name="Poehlein A."/>
            <person name="Muehling M."/>
            <person name="Daniel R."/>
        </authorList>
    </citation>
    <scope>NUCLEOTIDE SEQUENCE</scope>
</reference>
<proteinExistence type="predicted"/>
<accession>A0A1J5QW68</accession>
<dbReference type="EMBL" id="MLJW01000649">
    <property type="protein sequence ID" value="OIQ84052.1"/>
    <property type="molecule type" value="Genomic_DNA"/>
</dbReference>
<sequence>MNDNIPAPHELSDRGWEIASAYFEQGLVEGIARGRQQAEDEWRGVMTAGAAVARMVASAGPYDQLADRRGQHDRATAARALLAERGITTAVSA</sequence>
<organism evidence="1">
    <name type="scientific">mine drainage metagenome</name>
    <dbReference type="NCBI Taxonomy" id="410659"/>
    <lineage>
        <taxon>unclassified sequences</taxon>
        <taxon>metagenomes</taxon>
        <taxon>ecological metagenomes</taxon>
    </lineage>
</organism>
<dbReference type="AlphaFoldDB" id="A0A1J5QW68"/>
<comment type="caution">
    <text evidence="1">The sequence shown here is derived from an EMBL/GenBank/DDBJ whole genome shotgun (WGS) entry which is preliminary data.</text>
</comment>
<evidence type="ECO:0000313" key="1">
    <source>
        <dbReference type="EMBL" id="OIQ84052.1"/>
    </source>
</evidence>
<gene>
    <name evidence="1" type="ORF">GALL_341320</name>
</gene>
<protein>
    <submittedName>
        <fullName evidence="1">Uncharacterized protein</fullName>
    </submittedName>
</protein>
<name>A0A1J5QW68_9ZZZZ</name>